<feature type="transmembrane region" description="Helical" evidence="6">
    <location>
        <begin position="114"/>
        <end position="139"/>
    </location>
</feature>
<dbReference type="EMBL" id="BIFH01000015">
    <property type="protein sequence ID" value="GCD94384.1"/>
    <property type="molecule type" value="Genomic_DNA"/>
</dbReference>
<evidence type="ECO:0000256" key="2">
    <source>
        <dbReference type="ARBA" id="ARBA00022692"/>
    </source>
</evidence>
<feature type="transmembrane region" description="Helical" evidence="6">
    <location>
        <begin position="239"/>
        <end position="260"/>
    </location>
</feature>
<feature type="transmembrane region" description="Helical" evidence="6">
    <location>
        <begin position="57"/>
        <end position="77"/>
    </location>
</feature>
<dbReference type="GO" id="GO:0005886">
    <property type="term" value="C:plasma membrane"/>
    <property type="evidence" value="ECO:0007669"/>
    <property type="project" value="UniProtKB-SubCell"/>
</dbReference>
<feature type="transmembrane region" description="Helical" evidence="6">
    <location>
        <begin position="411"/>
        <end position="434"/>
    </location>
</feature>
<dbReference type="Gene3D" id="1.20.1250.20">
    <property type="entry name" value="MFS general substrate transporter like domains"/>
    <property type="match status" value="1"/>
</dbReference>
<dbReference type="InterPro" id="IPR036259">
    <property type="entry name" value="MFS_trans_sf"/>
</dbReference>
<evidence type="ECO:0000256" key="4">
    <source>
        <dbReference type="ARBA" id="ARBA00023136"/>
    </source>
</evidence>
<dbReference type="PANTHER" id="PTHR42718">
    <property type="entry name" value="MAJOR FACILITATOR SUPERFAMILY MULTIDRUG TRANSPORTER MFSC"/>
    <property type="match status" value="1"/>
</dbReference>
<dbReference type="Pfam" id="PF07690">
    <property type="entry name" value="MFS_1"/>
    <property type="match status" value="1"/>
</dbReference>
<gene>
    <name evidence="8" type="ORF">EHYA_02046</name>
</gene>
<feature type="transmembrane region" description="Helical" evidence="6">
    <location>
        <begin position="21"/>
        <end position="45"/>
    </location>
</feature>
<keyword evidence="3 6" id="KW-1133">Transmembrane helix</keyword>
<feature type="transmembrane region" description="Helical" evidence="6">
    <location>
        <begin position="348"/>
        <end position="368"/>
    </location>
</feature>
<dbReference type="GO" id="GO:0022857">
    <property type="term" value="F:transmembrane transporter activity"/>
    <property type="evidence" value="ECO:0007669"/>
    <property type="project" value="InterPro"/>
</dbReference>
<protein>
    <submittedName>
        <fullName evidence="8">MFS transporter</fullName>
    </submittedName>
</protein>
<dbReference type="Gene3D" id="1.20.1720.10">
    <property type="entry name" value="Multidrug resistance protein D"/>
    <property type="match status" value="1"/>
</dbReference>
<dbReference type="RefSeq" id="WP_246126562.1">
    <property type="nucleotide sequence ID" value="NZ_BIFH01000015.1"/>
</dbReference>
<comment type="caution">
    <text evidence="8">The sequence shown here is derived from an EMBL/GenBank/DDBJ whole genome shotgun (WGS) entry which is preliminary data.</text>
</comment>
<dbReference type="SUPFAM" id="SSF103473">
    <property type="entry name" value="MFS general substrate transporter"/>
    <property type="match status" value="1"/>
</dbReference>
<evidence type="ECO:0000313" key="8">
    <source>
        <dbReference type="EMBL" id="GCD94384.1"/>
    </source>
</evidence>
<accession>A0A401YIE8</accession>
<keyword evidence="2 6" id="KW-0812">Transmembrane</keyword>
<feature type="transmembrane region" description="Helical" evidence="6">
    <location>
        <begin position="89"/>
        <end position="108"/>
    </location>
</feature>
<dbReference type="PANTHER" id="PTHR42718:SF39">
    <property type="entry name" value="ACTINORHODIN TRANSPORTER-RELATED"/>
    <property type="match status" value="1"/>
</dbReference>
<feature type="transmembrane region" description="Helical" evidence="6">
    <location>
        <begin position="285"/>
        <end position="308"/>
    </location>
</feature>
<dbReference type="InterPro" id="IPR020846">
    <property type="entry name" value="MFS_dom"/>
</dbReference>
<comment type="subcellular location">
    <subcellularLocation>
        <location evidence="1">Cell membrane</location>
        <topology evidence="1">Multi-pass membrane protein</topology>
    </subcellularLocation>
</comment>
<feature type="transmembrane region" description="Helical" evidence="6">
    <location>
        <begin position="151"/>
        <end position="170"/>
    </location>
</feature>
<dbReference type="AlphaFoldDB" id="A0A401YIE8"/>
<dbReference type="Proteomes" id="UP000286931">
    <property type="component" value="Unassembled WGS sequence"/>
</dbReference>
<sequence>MSASTTAIVPDAATSTPRQSWGALLVLLAGIFITTLDFFIVNVAIPATQEDLRATPAAIQWVVAGFGLAVAAGLITAGRLGDIHGRRRMFAIGLALFTVASAGCGLAGNAETLIAARVVQGAAAALLMPQVLGIVNVLYVGEQRIKAFTAYGLAMGFAGVFGQLIGGALIQADVFGLDWRAIYWINVPVGLVALVLVPKVIPETRGEGGTRLDPVGTVLVTLGLVAVVLPLVQGREQGWPLWTWLSLGVAPLLLGAFTLYQRRLAGNGGAPLVDPVLFRERPFSVGITTALVYGLVNVAFFLILALYLQLGHGMSALDSGLLFIALGVGYFLSSAVSGRIAAGLGRQVLALGALVQGAGQVALVATVSDTHETLWLIPGLALTGFGMGLVMGPMAATVLAGIGARHAGSAAGLLSTAQQVGGALGVALVGIVFYDTLGGAPTADTFGDAFVNGLWLLTAFCAVVAALVQLLPGRRAGTVVAGGAAEAGAPAAEVAVLV</sequence>
<dbReference type="CDD" id="cd17321">
    <property type="entry name" value="MFS_MMR_MDR_like"/>
    <property type="match status" value="1"/>
</dbReference>
<evidence type="ECO:0000256" key="1">
    <source>
        <dbReference type="ARBA" id="ARBA00004651"/>
    </source>
</evidence>
<feature type="transmembrane region" description="Helical" evidence="6">
    <location>
        <begin position="182"/>
        <end position="202"/>
    </location>
</feature>
<keyword evidence="5" id="KW-0046">Antibiotic resistance</keyword>
<evidence type="ECO:0000259" key="7">
    <source>
        <dbReference type="PROSITE" id="PS50850"/>
    </source>
</evidence>
<reference evidence="8 9" key="1">
    <citation type="submission" date="2018-12" db="EMBL/GenBank/DDBJ databases">
        <title>Draft genome sequence of Embleya hyalina NBRC 13850T.</title>
        <authorList>
            <person name="Komaki H."/>
            <person name="Hosoyama A."/>
            <person name="Kimura A."/>
            <person name="Ichikawa N."/>
            <person name="Tamura T."/>
        </authorList>
    </citation>
    <scope>NUCLEOTIDE SEQUENCE [LARGE SCALE GENOMIC DNA]</scope>
    <source>
        <strain evidence="8 9">NBRC 13850</strain>
    </source>
</reference>
<dbReference type="GO" id="GO:0046677">
    <property type="term" value="P:response to antibiotic"/>
    <property type="evidence" value="ECO:0007669"/>
    <property type="project" value="UniProtKB-KW"/>
</dbReference>
<dbReference type="PROSITE" id="PS50850">
    <property type="entry name" value="MFS"/>
    <property type="match status" value="1"/>
</dbReference>
<dbReference type="InterPro" id="IPR011701">
    <property type="entry name" value="MFS"/>
</dbReference>
<feature type="transmembrane region" description="Helical" evidence="6">
    <location>
        <begin position="374"/>
        <end position="399"/>
    </location>
</feature>
<feature type="domain" description="Major facilitator superfamily (MFS) profile" evidence="7">
    <location>
        <begin position="23"/>
        <end position="477"/>
    </location>
</feature>
<organism evidence="8 9">
    <name type="scientific">Embleya hyalina</name>
    <dbReference type="NCBI Taxonomy" id="516124"/>
    <lineage>
        <taxon>Bacteria</taxon>
        <taxon>Bacillati</taxon>
        <taxon>Actinomycetota</taxon>
        <taxon>Actinomycetes</taxon>
        <taxon>Kitasatosporales</taxon>
        <taxon>Streptomycetaceae</taxon>
        <taxon>Embleya</taxon>
    </lineage>
</organism>
<evidence type="ECO:0000256" key="6">
    <source>
        <dbReference type="SAM" id="Phobius"/>
    </source>
</evidence>
<evidence type="ECO:0000256" key="5">
    <source>
        <dbReference type="ARBA" id="ARBA00023251"/>
    </source>
</evidence>
<feature type="transmembrane region" description="Helical" evidence="6">
    <location>
        <begin position="320"/>
        <end position="341"/>
    </location>
</feature>
<proteinExistence type="predicted"/>
<keyword evidence="4 6" id="KW-0472">Membrane</keyword>
<keyword evidence="9" id="KW-1185">Reference proteome</keyword>
<evidence type="ECO:0000313" key="9">
    <source>
        <dbReference type="Proteomes" id="UP000286931"/>
    </source>
</evidence>
<feature type="transmembrane region" description="Helical" evidence="6">
    <location>
        <begin position="454"/>
        <end position="471"/>
    </location>
</feature>
<name>A0A401YIE8_9ACTN</name>
<feature type="transmembrane region" description="Helical" evidence="6">
    <location>
        <begin position="214"/>
        <end position="233"/>
    </location>
</feature>
<evidence type="ECO:0000256" key="3">
    <source>
        <dbReference type="ARBA" id="ARBA00022989"/>
    </source>
</evidence>